<sequence length="314" mass="33959">MFNAFSSARRLGLRLIAASALSLSALGAHAAAPIDVKVDGFTDKYAQVNGVRLHYKVGGQGTPVVLLHGYGQTGHMWIPAMRELVKNHTVIVPDLRGAGGSEKAEQGYEKKNLAIDIHELVKTISSEPAAVVGHDIGMMVAYGYAAQFPADTSRLVVMDAFVPGVGDWRNAFPPGAVWHFHFYGETPLALVKGRERIYFEHFWNDFSANGGKSIKEADRKLYTNAYAQPGGMRAGFAYFSNFEQDAADFGPMSKTKLTMPVLTIAGEKSAGAFLGTQAQLYANNVQSVIIKGSGHWLIDEAPEQVVPALVAFIN</sequence>
<dbReference type="Pfam" id="PF00561">
    <property type="entry name" value="Abhydrolase_1"/>
    <property type="match status" value="1"/>
</dbReference>
<evidence type="ECO:0000313" key="3">
    <source>
        <dbReference type="EMBL" id="SHM43193.1"/>
    </source>
</evidence>
<dbReference type="PANTHER" id="PTHR43329">
    <property type="entry name" value="EPOXIDE HYDROLASE"/>
    <property type="match status" value="1"/>
</dbReference>
<name>A0A1M7IRF3_9BURK</name>
<evidence type="ECO:0000313" key="4">
    <source>
        <dbReference type="Proteomes" id="UP000184339"/>
    </source>
</evidence>
<evidence type="ECO:0000256" key="1">
    <source>
        <dbReference type="SAM" id="SignalP"/>
    </source>
</evidence>
<keyword evidence="4" id="KW-1185">Reference proteome</keyword>
<keyword evidence="1" id="KW-0732">Signal</keyword>
<feature type="domain" description="AB hydrolase-1" evidence="2">
    <location>
        <begin position="63"/>
        <end position="302"/>
    </location>
</feature>
<dbReference type="InterPro" id="IPR000073">
    <property type="entry name" value="AB_hydrolase_1"/>
</dbReference>
<dbReference type="Gene3D" id="3.40.50.1820">
    <property type="entry name" value="alpha/beta hydrolase"/>
    <property type="match status" value="1"/>
</dbReference>
<reference evidence="4" key="1">
    <citation type="submission" date="2016-11" db="EMBL/GenBank/DDBJ databases">
        <authorList>
            <person name="Varghese N."/>
            <person name="Submissions S."/>
        </authorList>
    </citation>
    <scope>NUCLEOTIDE SEQUENCE [LARGE SCALE GENOMIC DNA]</scope>
    <source>
        <strain evidence="4">Sac-22</strain>
    </source>
</reference>
<feature type="signal peptide" evidence="1">
    <location>
        <begin position="1"/>
        <end position="30"/>
    </location>
</feature>
<gene>
    <name evidence="3" type="ORF">SAMN05192549_101573</name>
</gene>
<organism evidence="3 4">
    <name type="scientific">Duganella sacchari</name>
    <dbReference type="NCBI Taxonomy" id="551987"/>
    <lineage>
        <taxon>Bacteria</taxon>
        <taxon>Pseudomonadati</taxon>
        <taxon>Pseudomonadota</taxon>
        <taxon>Betaproteobacteria</taxon>
        <taxon>Burkholderiales</taxon>
        <taxon>Oxalobacteraceae</taxon>
        <taxon>Telluria group</taxon>
        <taxon>Duganella</taxon>
    </lineage>
</organism>
<dbReference type="RefSeq" id="WP_072781161.1">
    <property type="nucleotide sequence ID" value="NZ_FRCX01000001.1"/>
</dbReference>
<protein>
    <submittedName>
        <fullName evidence="3">Pimeloyl-ACP methyl ester carboxylesterase</fullName>
    </submittedName>
</protein>
<dbReference type="STRING" id="551987.SAMN05192549_101573"/>
<proteinExistence type="predicted"/>
<dbReference type="PRINTS" id="PR00111">
    <property type="entry name" value="ABHYDROLASE"/>
</dbReference>
<dbReference type="InterPro" id="IPR029058">
    <property type="entry name" value="AB_hydrolase_fold"/>
</dbReference>
<dbReference type="SUPFAM" id="SSF53474">
    <property type="entry name" value="alpha/beta-Hydrolases"/>
    <property type="match status" value="1"/>
</dbReference>
<evidence type="ECO:0000259" key="2">
    <source>
        <dbReference type="Pfam" id="PF00561"/>
    </source>
</evidence>
<feature type="chain" id="PRO_5012342035" evidence="1">
    <location>
        <begin position="31"/>
        <end position="314"/>
    </location>
</feature>
<dbReference type="OrthoDB" id="9780765at2"/>
<accession>A0A1M7IRF3</accession>
<dbReference type="EMBL" id="FRCX01000001">
    <property type="protein sequence ID" value="SHM43193.1"/>
    <property type="molecule type" value="Genomic_DNA"/>
</dbReference>
<dbReference type="Proteomes" id="UP000184339">
    <property type="component" value="Unassembled WGS sequence"/>
</dbReference>
<dbReference type="AlphaFoldDB" id="A0A1M7IRF3"/>